<dbReference type="SUPFAM" id="SSF81923">
    <property type="entry name" value="Double Clp-N motif"/>
    <property type="match status" value="2"/>
</dbReference>
<name>A8LY04_SALAI</name>
<dbReference type="STRING" id="391037.Sare_1835"/>
<dbReference type="InterPro" id="IPR004176">
    <property type="entry name" value="Clp_R_N"/>
</dbReference>
<evidence type="ECO:0000256" key="1">
    <source>
        <dbReference type="PROSITE-ProRule" id="PRU01251"/>
    </source>
</evidence>
<gene>
    <name evidence="3" type="ordered locus">Sare_1835</name>
</gene>
<dbReference type="Pfam" id="PF02861">
    <property type="entry name" value="Clp_N"/>
    <property type="match status" value="2"/>
</dbReference>
<proteinExistence type="predicted"/>
<evidence type="ECO:0000313" key="3">
    <source>
        <dbReference type="EMBL" id="ABV97721.1"/>
    </source>
</evidence>
<reference evidence="3" key="1">
    <citation type="submission" date="2007-10" db="EMBL/GenBank/DDBJ databases">
        <title>Complete sequence of Salinispora arenicola CNS-205.</title>
        <authorList>
            <consortium name="US DOE Joint Genome Institute"/>
            <person name="Copeland A."/>
            <person name="Lucas S."/>
            <person name="Lapidus A."/>
            <person name="Barry K."/>
            <person name="Glavina del Rio T."/>
            <person name="Dalin E."/>
            <person name="Tice H."/>
            <person name="Pitluck S."/>
            <person name="Foster B."/>
            <person name="Schmutz J."/>
            <person name="Larimer F."/>
            <person name="Land M."/>
            <person name="Hauser L."/>
            <person name="Kyrpides N."/>
            <person name="Ivanova N."/>
            <person name="Jensen P.R."/>
            <person name="Moore B.S."/>
            <person name="Penn K."/>
            <person name="Jenkins C."/>
            <person name="Udwary D."/>
            <person name="Xiang L."/>
            <person name="Gontang E."/>
            <person name="Richardson P."/>
        </authorList>
    </citation>
    <scope>NUCLEOTIDE SEQUENCE [LARGE SCALE GENOMIC DNA]</scope>
    <source>
        <strain evidence="3">CNS-205</strain>
    </source>
</reference>
<dbReference type="PROSITE" id="PS51903">
    <property type="entry name" value="CLP_R"/>
    <property type="match status" value="1"/>
</dbReference>
<dbReference type="HOGENOM" id="CLU_789011_0_0_11"/>
<protein>
    <submittedName>
        <fullName evidence="3">Clp domain protein</fullName>
    </submittedName>
</protein>
<dbReference type="InterPro" id="IPR036628">
    <property type="entry name" value="Clp_N_dom_sf"/>
</dbReference>
<accession>A8LY04</accession>
<dbReference type="EMBL" id="CP000850">
    <property type="protein sequence ID" value="ABV97721.1"/>
    <property type="molecule type" value="Genomic_DNA"/>
</dbReference>
<dbReference type="KEGG" id="saq:Sare_1835"/>
<sequence length="388" mass="41278">MPEDAYPPVGVGAEVADVLRAAYYYALTDGRRVVVPSQLLVAAARNDDRAARLLGPKIAEARTAIPMREDQEATVAAGPSGAGYAGVLREASWWVRRANPAPACDIVPVWSGSVGAALVRSTDLARAAGVSRLDVPHLLLGLLDPAEPSVTALTERVGVTVAAVRRQIGAADLGVEPAPFVPLIDAMRVAGAAQSRGPWLVRWIPALVARFTSREARWGGPILACLEREVMRQTVLVGHDVVQSSSVLLAIVSLDVQLGAVGERLRTPFLPHNQGGRLLIEAGFDFTRAQSVAELLAEVERETLPVSESATRFWDTGRPGDPLWSTAAVRNMDQATSIARECGHHDAGTSHLLAAALQEGGAAARLLTNLSLDKEELLHRVLRSIAES</sequence>
<organism evidence="3">
    <name type="scientific">Salinispora arenicola (strain CNS-205)</name>
    <dbReference type="NCBI Taxonomy" id="391037"/>
    <lineage>
        <taxon>Bacteria</taxon>
        <taxon>Bacillati</taxon>
        <taxon>Actinomycetota</taxon>
        <taxon>Actinomycetes</taxon>
        <taxon>Micromonosporales</taxon>
        <taxon>Micromonosporaceae</taxon>
        <taxon>Salinispora</taxon>
    </lineage>
</organism>
<feature type="domain" description="Clp R" evidence="2">
    <location>
        <begin position="319"/>
        <end position="388"/>
    </location>
</feature>
<dbReference type="eggNOG" id="ENOG5030C9I">
    <property type="taxonomic scope" value="Bacteria"/>
</dbReference>
<dbReference type="Gene3D" id="1.10.1780.10">
    <property type="entry name" value="Clp, N-terminal domain"/>
    <property type="match status" value="2"/>
</dbReference>
<evidence type="ECO:0000259" key="2">
    <source>
        <dbReference type="PROSITE" id="PS51903"/>
    </source>
</evidence>
<keyword evidence="1" id="KW-0677">Repeat</keyword>
<dbReference type="AlphaFoldDB" id="A8LY04"/>